<evidence type="ECO:0000313" key="1">
    <source>
        <dbReference type="EMBL" id="MBO0906034.1"/>
    </source>
</evidence>
<dbReference type="Proteomes" id="UP000664288">
    <property type="component" value="Unassembled WGS sequence"/>
</dbReference>
<evidence type="ECO:0008006" key="3">
    <source>
        <dbReference type="Google" id="ProtNLM"/>
    </source>
</evidence>
<protein>
    <recommendedName>
        <fullName evidence="3">Tetratricopeptide repeat protein</fullName>
    </recommendedName>
</protein>
<proteinExistence type="predicted"/>
<name>A0ABS3J8N4_9HYPH</name>
<keyword evidence="2" id="KW-1185">Reference proteome</keyword>
<evidence type="ECO:0000313" key="2">
    <source>
        <dbReference type="Proteomes" id="UP000664288"/>
    </source>
</evidence>
<dbReference type="EMBL" id="JAFMPY010000030">
    <property type="protein sequence ID" value="MBO0906034.1"/>
    <property type="molecule type" value="Genomic_DNA"/>
</dbReference>
<organism evidence="1 2">
    <name type="scientific">Jiella sonneratiae</name>
    <dbReference type="NCBI Taxonomy" id="2816856"/>
    <lineage>
        <taxon>Bacteria</taxon>
        <taxon>Pseudomonadati</taxon>
        <taxon>Pseudomonadota</taxon>
        <taxon>Alphaproteobacteria</taxon>
        <taxon>Hyphomicrobiales</taxon>
        <taxon>Aurantimonadaceae</taxon>
        <taxon>Jiella</taxon>
    </lineage>
</organism>
<dbReference type="RefSeq" id="WP_207352667.1">
    <property type="nucleotide sequence ID" value="NZ_JAFMPY010000030.1"/>
</dbReference>
<accession>A0ABS3J8N4</accession>
<comment type="caution">
    <text evidence="1">The sequence shown here is derived from an EMBL/GenBank/DDBJ whole genome shotgun (WGS) entry which is preliminary data.</text>
</comment>
<reference evidence="1 2" key="1">
    <citation type="submission" date="2021-03" db="EMBL/GenBank/DDBJ databases">
        <title>Whole genome sequence of Jiella sp. MQZ13P-4.</title>
        <authorList>
            <person name="Tuo L."/>
        </authorList>
    </citation>
    <scope>NUCLEOTIDE SEQUENCE [LARGE SCALE GENOMIC DNA]</scope>
    <source>
        <strain evidence="1 2">MQZ13P-4</strain>
    </source>
</reference>
<sequence>MSDTQSMNEARRDQQRRHPDLSLVFLAEFDERFYGRAHLDERKTANASREKLLERSLQHFMEVGLERRLPFREGLVFEEDFYAETYLKDADASQPYRHYVTVGVPSRNLPSRAAFVERRFDHCWKFSTGTVSLPLIDLVDGEQPFAARLEAAITVLGGPGGQVEIDAESAEFCLALAVFDIKKREYDAALLVLQKLLRAVPDYERARPFYRLLLQKRGVTLASLPLPAAA</sequence>
<gene>
    <name evidence="1" type="ORF">J1C47_20490</name>
</gene>